<evidence type="ECO:0000256" key="1">
    <source>
        <dbReference type="SAM" id="SignalP"/>
    </source>
</evidence>
<evidence type="ECO:0000313" key="3">
    <source>
        <dbReference type="Proteomes" id="UP000825729"/>
    </source>
</evidence>
<dbReference type="AlphaFoldDB" id="A0AAV7EVN9"/>
<feature type="chain" id="PRO_5043428778" evidence="1">
    <location>
        <begin position="28"/>
        <end position="217"/>
    </location>
</feature>
<accession>A0AAV7EVN9</accession>
<feature type="signal peptide" evidence="1">
    <location>
        <begin position="1"/>
        <end position="27"/>
    </location>
</feature>
<comment type="caution">
    <text evidence="2">The sequence shown here is derived from an EMBL/GenBank/DDBJ whole genome shotgun (WGS) entry which is preliminary data.</text>
</comment>
<organism evidence="2 3">
    <name type="scientific">Aristolochia fimbriata</name>
    <name type="common">White veined hardy Dutchman's pipe vine</name>
    <dbReference type="NCBI Taxonomy" id="158543"/>
    <lineage>
        <taxon>Eukaryota</taxon>
        <taxon>Viridiplantae</taxon>
        <taxon>Streptophyta</taxon>
        <taxon>Embryophyta</taxon>
        <taxon>Tracheophyta</taxon>
        <taxon>Spermatophyta</taxon>
        <taxon>Magnoliopsida</taxon>
        <taxon>Magnoliidae</taxon>
        <taxon>Piperales</taxon>
        <taxon>Aristolochiaceae</taxon>
        <taxon>Aristolochia</taxon>
    </lineage>
</organism>
<dbReference type="PANTHER" id="PTHR33881:SF17">
    <property type="entry name" value="EGF-LIKE DOMAIN-CONTAINING PROTEIN"/>
    <property type="match status" value="1"/>
</dbReference>
<protein>
    <submittedName>
        <fullName evidence="2">Uncharacterized protein</fullName>
    </submittedName>
</protein>
<name>A0AAV7EVN9_ARIFI</name>
<sequence length="217" mass="23427">MGSSSLATVVALSTVMVLLFLQQPTSASFDDLAPILSPLFNACHGIECGKGTCKESSNHSIPFVCECDRGWRRLHTDDDIPFLPCVVPDCKFDLTCTNASSPAPAVPEHHKNHSNFDPCDWAYCGQGSCTKTDELKHKCDCREGYANLLNITFFPCFSECSLEGECKNMGIGLSNRSSASTTPNLSDSSQNFASSKVPGSLLWSTILMLSLGAASWL</sequence>
<dbReference type="EMBL" id="JAINDJ010000003">
    <property type="protein sequence ID" value="KAG9451916.1"/>
    <property type="molecule type" value="Genomic_DNA"/>
</dbReference>
<proteinExistence type="predicted"/>
<dbReference type="Proteomes" id="UP000825729">
    <property type="component" value="Unassembled WGS sequence"/>
</dbReference>
<gene>
    <name evidence="2" type="ORF">H6P81_004820</name>
</gene>
<keyword evidence="3" id="KW-1185">Reference proteome</keyword>
<evidence type="ECO:0000313" key="2">
    <source>
        <dbReference type="EMBL" id="KAG9451916.1"/>
    </source>
</evidence>
<keyword evidence="1" id="KW-0732">Signal</keyword>
<reference evidence="2 3" key="1">
    <citation type="submission" date="2021-07" db="EMBL/GenBank/DDBJ databases">
        <title>The Aristolochia fimbriata genome: insights into angiosperm evolution, floral development and chemical biosynthesis.</title>
        <authorList>
            <person name="Jiao Y."/>
        </authorList>
    </citation>
    <scope>NUCLEOTIDE SEQUENCE [LARGE SCALE GENOMIC DNA]</scope>
    <source>
        <strain evidence="2">IBCAS-2021</strain>
        <tissue evidence="2">Leaf</tissue>
    </source>
</reference>
<dbReference type="PANTHER" id="PTHR33881">
    <property type="entry name" value="NEUROGENIC LOCUS NOTCH-LIKE PROTEIN"/>
    <property type="match status" value="1"/>
</dbReference>